<dbReference type="AlphaFoldDB" id="M8AXU2"/>
<evidence type="ECO:0000313" key="2">
    <source>
        <dbReference type="EnsemblPlants" id="EMT09262"/>
    </source>
</evidence>
<dbReference type="PANTHER" id="PTHR37911">
    <property type="entry name" value="OSJNBA0067K08.20 PROTEIN"/>
    <property type="match status" value="1"/>
</dbReference>
<accession>M8AXU2</accession>
<reference evidence="2" key="1">
    <citation type="submission" date="2015-06" db="UniProtKB">
        <authorList>
            <consortium name="EnsemblPlants"/>
        </authorList>
    </citation>
    <scope>IDENTIFICATION</scope>
</reference>
<name>M8AXU2_AEGTA</name>
<feature type="region of interest" description="Disordered" evidence="1">
    <location>
        <begin position="158"/>
        <end position="191"/>
    </location>
</feature>
<dbReference type="PANTHER" id="PTHR37911:SF1">
    <property type="entry name" value="OS04G0497900 PROTEIN"/>
    <property type="match status" value="1"/>
</dbReference>
<proteinExistence type="predicted"/>
<evidence type="ECO:0000256" key="1">
    <source>
        <dbReference type="SAM" id="MobiDB-lite"/>
    </source>
</evidence>
<feature type="compositionally biased region" description="Basic and acidic residues" evidence="1">
    <location>
        <begin position="172"/>
        <end position="182"/>
    </location>
</feature>
<dbReference type="EnsemblPlants" id="EMT09262">
    <property type="protein sequence ID" value="EMT09262"/>
    <property type="gene ID" value="F775_03588"/>
</dbReference>
<organism evidence="2">
    <name type="scientific">Aegilops tauschii</name>
    <name type="common">Tausch's goatgrass</name>
    <name type="synonym">Aegilops squarrosa</name>
    <dbReference type="NCBI Taxonomy" id="37682"/>
    <lineage>
        <taxon>Eukaryota</taxon>
        <taxon>Viridiplantae</taxon>
        <taxon>Streptophyta</taxon>
        <taxon>Embryophyta</taxon>
        <taxon>Tracheophyta</taxon>
        <taxon>Spermatophyta</taxon>
        <taxon>Magnoliopsida</taxon>
        <taxon>Liliopsida</taxon>
        <taxon>Poales</taxon>
        <taxon>Poaceae</taxon>
        <taxon>BOP clade</taxon>
        <taxon>Pooideae</taxon>
        <taxon>Triticodae</taxon>
        <taxon>Triticeae</taxon>
        <taxon>Triticinae</taxon>
        <taxon>Aegilops</taxon>
    </lineage>
</organism>
<protein>
    <submittedName>
        <fullName evidence="2">Uncharacterized protein</fullName>
    </submittedName>
</protein>
<sequence length="673" mass="78402">MTETTLQSITNSGNWMLILAPTYSTKIFIGRIVMTTYVIPFVCRAYFLQKHDAGGERYARWLTRDLVDQFTLLPKGKINSLHPILLQLEADQTPVDFTRGRSLSAISKPSVDLREPQSLLVVEDLARFFKSIQVSNDKDYGSRTSVLRVTSMKTSWLSSTSKKKPAGGRIEGGGDVRREAKSKAKRRSRRLSENAFYRRKRRAASGQADAFTDEELEMIGLGYDRSVRFMDGPDDPRLRHPHDWYRFGAFGPYSWRGIVVGPPIRGRFSEDRVSLMPEVADHDEWDRNEQFEMSNQFSHRLNELDDAVGFRYYWVFVRHPRWRPDEPPWQQWTLSAEVAVQASKDQRLDKWSLMGRFGNSTRELITRCAAWTRPDILYVKRPLYQSRFEPQEEFFSRLRPLVDPSTENQFLFDLEQDGRVIQTTYFGGLCRIVKASPKSYVDDVVNAYSKLSEADKSRCLEFLLTNHPMELLHPYTKEWKVKLEEMELGCDAPDESDDEGGDETGSEVIDWVEDEEVDVIDDTEDDDYEDEEVVDVSEEVEADEIIESSEENEDYWDEQWDKAMKSSDKMEKLVKDRVEKSYEYNKRQMQQQKDMESQMRTSNTMIMQQEQAEEDEVKLVQQESARSRSALVRVKREPPPGLFLRAAVRPFTYRNLVKEIVLMRHQIIDGEIV</sequence>